<dbReference type="InterPro" id="IPR025273">
    <property type="entry name" value="DUF4064"/>
</dbReference>
<feature type="transmembrane region" description="Helical" evidence="1">
    <location>
        <begin position="96"/>
        <end position="122"/>
    </location>
</feature>
<evidence type="ECO:0000256" key="1">
    <source>
        <dbReference type="SAM" id="Phobius"/>
    </source>
</evidence>
<organism evidence="3 4">
    <name type="scientific">Ornithinibacillus caprae</name>
    <dbReference type="NCBI Taxonomy" id="2678566"/>
    <lineage>
        <taxon>Bacteria</taxon>
        <taxon>Bacillati</taxon>
        <taxon>Bacillota</taxon>
        <taxon>Bacilli</taxon>
        <taxon>Bacillales</taxon>
        <taxon>Bacillaceae</taxon>
        <taxon>Ornithinibacillus</taxon>
    </lineage>
</organism>
<proteinExistence type="predicted"/>
<keyword evidence="4" id="KW-1185">Reference proteome</keyword>
<name>A0A6N8FNT0_9BACI</name>
<sequence length="137" mass="14263">MKRTGEVILGIIGAAFYAFLAVIGGSAIWLKNNPDLVQEALDQSPEDLGISASELAATMGSGGVFLVVSSVIAIILGVVAMVLLRGNKKPKVAGIIFIATSVIFTVITFGGGIFAGILYLIAGIMCLVRKPKQLIEE</sequence>
<feature type="transmembrane region" description="Helical" evidence="1">
    <location>
        <begin position="7"/>
        <end position="30"/>
    </location>
</feature>
<evidence type="ECO:0000259" key="2">
    <source>
        <dbReference type="Pfam" id="PF13273"/>
    </source>
</evidence>
<keyword evidence="1" id="KW-0472">Membrane</keyword>
<dbReference type="AlphaFoldDB" id="A0A6N8FNT0"/>
<feature type="domain" description="DUF4064" evidence="2">
    <location>
        <begin position="2"/>
        <end position="105"/>
    </location>
</feature>
<dbReference type="Proteomes" id="UP000469125">
    <property type="component" value="Unassembled WGS sequence"/>
</dbReference>
<keyword evidence="1" id="KW-0812">Transmembrane</keyword>
<gene>
    <name evidence="3" type="ORF">GMD78_15360</name>
</gene>
<dbReference type="EMBL" id="WOCA01000014">
    <property type="protein sequence ID" value="MUK89747.1"/>
    <property type="molecule type" value="Genomic_DNA"/>
</dbReference>
<keyword evidence="1" id="KW-1133">Transmembrane helix</keyword>
<evidence type="ECO:0000313" key="3">
    <source>
        <dbReference type="EMBL" id="MUK89747.1"/>
    </source>
</evidence>
<reference evidence="3 4" key="1">
    <citation type="submission" date="2019-11" db="EMBL/GenBank/DDBJ databases">
        <authorList>
            <person name="Li X."/>
        </authorList>
    </citation>
    <scope>NUCLEOTIDE SEQUENCE [LARGE SCALE GENOMIC DNA]</scope>
    <source>
        <strain evidence="3 4">L9</strain>
    </source>
</reference>
<accession>A0A6N8FNT0</accession>
<dbReference type="RefSeq" id="WP_155669877.1">
    <property type="nucleotide sequence ID" value="NZ_WOCA01000014.1"/>
</dbReference>
<protein>
    <submittedName>
        <fullName evidence="3">DUF4064 domain-containing protein</fullName>
    </submittedName>
</protein>
<comment type="caution">
    <text evidence="3">The sequence shown here is derived from an EMBL/GenBank/DDBJ whole genome shotgun (WGS) entry which is preliminary data.</text>
</comment>
<feature type="transmembrane region" description="Helical" evidence="1">
    <location>
        <begin position="63"/>
        <end position="84"/>
    </location>
</feature>
<evidence type="ECO:0000313" key="4">
    <source>
        <dbReference type="Proteomes" id="UP000469125"/>
    </source>
</evidence>
<dbReference type="Pfam" id="PF13273">
    <property type="entry name" value="DUF4064"/>
    <property type="match status" value="1"/>
</dbReference>